<evidence type="ECO:0000313" key="4">
    <source>
        <dbReference type="Proteomes" id="UP000000763"/>
    </source>
</evidence>
<evidence type="ECO:0000313" key="3">
    <source>
        <dbReference type="EMBL" id="BAD73723.1"/>
    </source>
</evidence>
<dbReference type="Proteomes" id="UP000000763">
    <property type="component" value="Chromosome 1"/>
</dbReference>
<accession>Q5QMW4</accession>
<sequence length="129" mass="13774">MEAMPTFTNARRQREAEAEELRNGDATAVAEGGGGGGGGAMVTGMTMAMALGGGGGVRGAVLIHDFSLLCKEYLNFRRATIQSNSSERLRAREEAEPLVQHSDKVRMAAKRVMPAGGGQWLLHQPPNHR</sequence>
<organism evidence="3">
    <name type="scientific">Oryza sativa subsp. japonica</name>
    <name type="common">Rice</name>
    <dbReference type="NCBI Taxonomy" id="39947"/>
    <lineage>
        <taxon>Eukaryota</taxon>
        <taxon>Viridiplantae</taxon>
        <taxon>Streptophyta</taxon>
        <taxon>Embryophyta</taxon>
        <taxon>Tracheophyta</taxon>
        <taxon>Spermatophyta</taxon>
        <taxon>Magnoliopsida</taxon>
        <taxon>Liliopsida</taxon>
        <taxon>Poales</taxon>
        <taxon>Poaceae</taxon>
        <taxon>BOP clade</taxon>
        <taxon>Oryzoideae</taxon>
        <taxon>Oryzeae</taxon>
        <taxon>Oryzinae</taxon>
        <taxon>Oryza</taxon>
        <taxon>Oryza sativa</taxon>
    </lineage>
</organism>
<dbReference type="EMBL" id="AP003203">
    <property type="protein sequence ID" value="BAD73244.1"/>
    <property type="molecule type" value="Genomic_DNA"/>
</dbReference>
<name>Q5QMW4_ORYSJ</name>
<evidence type="ECO:0000313" key="2">
    <source>
        <dbReference type="EMBL" id="BAD73244.1"/>
    </source>
</evidence>
<dbReference type="Proteomes" id="UP000817658">
    <property type="component" value="Chromosome 1"/>
</dbReference>
<feature type="region of interest" description="Disordered" evidence="1">
    <location>
        <begin position="1"/>
        <end position="35"/>
    </location>
</feature>
<dbReference type="AlphaFoldDB" id="Q5QMW4"/>
<accession>Q5QLI9</accession>
<dbReference type="EMBL" id="AP004224">
    <property type="protein sequence ID" value="BAD73723.1"/>
    <property type="molecule type" value="Genomic_DNA"/>
</dbReference>
<proteinExistence type="predicted"/>
<reference evidence="4" key="3">
    <citation type="journal article" date="2008" name="Nucleic Acids Res.">
        <title>The rice annotation project database (RAP-DB): 2008 update.</title>
        <authorList>
            <consortium name="The rice annotation project (RAP)"/>
        </authorList>
    </citation>
    <scope>GENOME REANNOTATION</scope>
    <source>
        <strain evidence="4">cv. Nipponbare</strain>
    </source>
</reference>
<reference evidence="4" key="2">
    <citation type="journal article" date="2005" name="Nature">
        <title>The map-based sequence of the rice genome.</title>
        <authorList>
            <consortium name="International rice genome sequencing project (IRGSP)"/>
            <person name="Matsumoto T."/>
            <person name="Wu J."/>
            <person name="Kanamori H."/>
            <person name="Katayose Y."/>
            <person name="Fujisawa M."/>
            <person name="Namiki N."/>
            <person name="Mizuno H."/>
            <person name="Yamamoto K."/>
            <person name="Antonio B.A."/>
            <person name="Baba T."/>
            <person name="Sakata K."/>
            <person name="Nagamura Y."/>
            <person name="Aoki H."/>
            <person name="Arikawa K."/>
            <person name="Arita K."/>
            <person name="Bito T."/>
            <person name="Chiden Y."/>
            <person name="Fujitsuka N."/>
            <person name="Fukunaka R."/>
            <person name="Hamada M."/>
            <person name="Harada C."/>
            <person name="Hayashi A."/>
            <person name="Hijishita S."/>
            <person name="Honda M."/>
            <person name="Hosokawa S."/>
            <person name="Ichikawa Y."/>
            <person name="Idonuma A."/>
            <person name="Iijima M."/>
            <person name="Ikeda M."/>
            <person name="Ikeno M."/>
            <person name="Ito K."/>
            <person name="Ito S."/>
            <person name="Ito T."/>
            <person name="Ito Y."/>
            <person name="Ito Y."/>
            <person name="Iwabuchi A."/>
            <person name="Kamiya K."/>
            <person name="Karasawa W."/>
            <person name="Kurita K."/>
            <person name="Katagiri S."/>
            <person name="Kikuta A."/>
            <person name="Kobayashi H."/>
            <person name="Kobayashi N."/>
            <person name="Machita K."/>
            <person name="Maehara T."/>
            <person name="Masukawa M."/>
            <person name="Mizubayashi T."/>
            <person name="Mukai Y."/>
            <person name="Nagasaki H."/>
            <person name="Nagata Y."/>
            <person name="Naito S."/>
            <person name="Nakashima M."/>
            <person name="Nakama Y."/>
            <person name="Nakamichi Y."/>
            <person name="Nakamura M."/>
            <person name="Meguro A."/>
            <person name="Negishi M."/>
            <person name="Ohta I."/>
            <person name="Ohta T."/>
            <person name="Okamoto M."/>
            <person name="Ono N."/>
            <person name="Saji S."/>
            <person name="Sakaguchi M."/>
            <person name="Sakai K."/>
            <person name="Shibata M."/>
            <person name="Shimokawa T."/>
            <person name="Song J."/>
            <person name="Takazaki Y."/>
            <person name="Terasawa K."/>
            <person name="Tsugane M."/>
            <person name="Tsuji K."/>
            <person name="Ueda S."/>
            <person name="Waki K."/>
            <person name="Yamagata H."/>
            <person name="Yamamoto M."/>
            <person name="Yamamoto S."/>
            <person name="Yamane H."/>
            <person name="Yoshiki S."/>
            <person name="Yoshihara R."/>
            <person name="Yukawa K."/>
            <person name="Zhong H."/>
            <person name="Yano M."/>
            <person name="Yuan Q."/>
            <person name="Ouyang S."/>
            <person name="Liu J."/>
            <person name="Jones K.M."/>
            <person name="Gansberger K."/>
            <person name="Moffat K."/>
            <person name="Hill J."/>
            <person name="Bera J."/>
            <person name="Fadrosh D."/>
            <person name="Jin S."/>
            <person name="Johri S."/>
            <person name="Kim M."/>
            <person name="Overton L."/>
            <person name="Reardon M."/>
            <person name="Tsitrin T."/>
            <person name="Vuong H."/>
            <person name="Weaver B."/>
            <person name="Ciecko A."/>
            <person name="Tallon L."/>
            <person name="Jackson J."/>
            <person name="Pai G."/>
            <person name="Aken S.V."/>
            <person name="Utterback T."/>
            <person name="Reidmuller S."/>
            <person name="Feldblyum T."/>
            <person name="Hsiao J."/>
            <person name="Zismann V."/>
            <person name="Iobst S."/>
            <person name="de Vazeille A.R."/>
            <person name="Buell C.R."/>
            <person name="Ying K."/>
            <person name="Li Y."/>
            <person name="Lu T."/>
            <person name="Huang Y."/>
            <person name="Zhao Q."/>
            <person name="Feng Q."/>
            <person name="Zhang L."/>
            <person name="Zhu J."/>
            <person name="Weng Q."/>
            <person name="Mu J."/>
            <person name="Lu Y."/>
            <person name="Fan D."/>
            <person name="Liu Y."/>
            <person name="Guan J."/>
            <person name="Zhang Y."/>
            <person name="Yu S."/>
            <person name="Liu X."/>
            <person name="Zhang Y."/>
            <person name="Hong G."/>
            <person name="Han B."/>
            <person name="Choisne N."/>
            <person name="Demange N."/>
            <person name="Orjeda G."/>
            <person name="Samain S."/>
            <person name="Cattolico L."/>
            <person name="Pelletier E."/>
            <person name="Couloux A."/>
            <person name="Segurens B."/>
            <person name="Wincker P."/>
            <person name="D'Hont A."/>
            <person name="Scarpelli C."/>
            <person name="Weissenbach J."/>
            <person name="Salanoubat M."/>
            <person name="Quetier F."/>
            <person name="Yu Y."/>
            <person name="Kim H.R."/>
            <person name="Rambo T."/>
            <person name="Currie J."/>
            <person name="Collura K."/>
            <person name="Luo M."/>
            <person name="Yang T."/>
            <person name="Ammiraju J.S.S."/>
            <person name="Engler F."/>
            <person name="Soderlund C."/>
            <person name="Wing R.A."/>
            <person name="Palmer L.E."/>
            <person name="de la Bastide M."/>
            <person name="Spiegel L."/>
            <person name="Nascimento L."/>
            <person name="Zutavern T."/>
            <person name="O'Shaughnessy A."/>
            <person name="Dike S."/>
            <person name="Dedhia N."/>
            <person name="Preston R."/>
            <person name="Balija V."/>
            <person name="McCombie W.R."/>
            <person name="Chow T."/>
            <person name="Chen H."/>
            <person name="Chung M."/>
            <person name="Chen C."/>
            <person name="Shaw J."/>
            <person name="Wu H."/>
            <person name="Hsiao K."/>
            <person name="Chao Y."/>
            <person name="Chu M."/>
            <person name="Cheng C."/>
            <person name="Hour A."/>
            <person name="Lee P."/>
            <person name="Lin S."/>
            <person name="Lin Y."/>
            <person name="Liou J."/>
            <person name="Liu S."/>
            <person name="Hsing Y."/>
            <person name="Raghuvanshi S."/>
            <person name="Mohanty A."/>
            <person name="Bharti A.K."/>
            <person name="Gaur A."/>
            <person name="Gupta V."/>
            <person name="Kumar D."/>
            <person name="Ravi V."/>
            <person name="Vij S."/>
            <person name="Kapur A."/>
            <person name="Khurana P."/>
            <person name="Khurana P."/>
            <person name="Khurana J.P."/>
            <person name="Tyagi A.K."/>
            <person name="Gaikwad K."/>
            <person name="Singh A."/>
            <person name="Dalal V."/>
            <person name="Srivastava S."/>
            <person name="Dixit A."/>
            <person name="Pal A.K."/>
            <person name="Ghazi I.A."/>
            <person name="Yadav M."/>
            <person name="Pandit A."/>
            <person name="Bhargava A."/>
            <person name="Sureshbabu K."/>
            <person name="Batra K."/>
            <person name="Sharma T.R."/>
            <person name="Mohapatra T."/>
            <person name="Singh N.K."/>
            <person name="Messing J."/>
            <person name="Nelson A.B."/>
            <person name="Fuks G."/>
            <person name="Kavchok S."/>
            <person name="Keizer G."/>
            <person name="Linton E."/>
            <person name="Llaca V."/>
            <person name="Song R."/>
            <person name="Tanyolac B."/>
            <person name="Young S."/>
            <person name="Ho-Il K."/>
            <person name="Hahn J.H."/>
            <person name="Sangsakoo G."/>
            <person name="Vanavichit A."/>
            <person name="de Mattos Luiz.A.T."/>
            <person name="Zimmer P.D."/>
            <person name="Malone G."/>
            <person name="Dellagostin O."/>
            <person name="de Oliveira A.C."/>
            <person name="Bevan M."/>
            <person name="Bancroft I."/>
            <person name="Minx P."/>
            <person name="Cordum H."/>
            <person name="Wilson R."/>
            <person name="Cheng Z."/>
            <person name="Jin W."/>
            <person name="Jiang J."/>
            <person name="Leong S.A."/>
            <person name="Iwama H."/>
            <person name="Gojobori T."/>
            <person name="Itoh T."/>
            <person name="Niimura Y."/>
            <person name="Fujii Y."/>
            <person name="Habara T."/>
            <person name="Sakai H."/>
            <person name="Sato Y."/>
            <person name="Wilson G."/>
            <person name="Kumar K."/>
            <person name="McCouch S."/>
            <person name="Juretic N."/>
            <person name="Hoen D."/>
            <person name="Wright S."/>
            <person name="Bruskiewich R."/>
            <person name="Bureau T."/>
            <person name="Miyao A."/>
            <person name="Hirochika H."/>
            <person name="Nishikawa T."/>
            <person name="Kadowaki K."/>
            <person name="Sugiura M."/>
            <person name="Burr B."/>
            <person name="Sasaki T."/>
        </authorList>
    </citation>
    <scope>NUCLEOTIDE SEQUENCE [LARGE SCALE GENOMIC DNA]</scope>
    <source>
        <strain evidence="4">cv. Nipponbare</strain>
    </source>
</reference>
<reference evidence="3" key="1">
    <citation type="journal article" date="2002" name="Nature">
        <title>The genome sequence and structure of rice chromosome 1.</title>
        <authorList>
            <person name="Sasaki T."/>
            <person name="Matsumoto T."/>
            <person name="Yamamoto K."/>
            <person name="Sakata K."/>
            <person name="Baba T."/>
            <person name="Katayose Y."/>
            <person name="Wu J."/>
            <person name="Niimura Y."/>
            <person name="Cheng Z."/>
            <person name="Nagamura Y."/>
            <person name="Antonio B.A."/>
            <person name="Kanamori H."/>
            <person name="Hosokawa S."/>
            <person name="Masukawa M."/>
            <person name="Arikawa K."/>
            <person name="Chiden Y."/>
            <person name="Hayashi M."/>
            <person name="Okamoto M."/>
            <person name="Ando T."/>
            <person name="Aoki H."/>
            <person name="Arita K."/>
            <person name="Hamada M."/>
            <person name="Harada C."/>
            <person name="Hijishita S."/>
            <person name="Honda M."/>
            <person name="Ichikawa Y."/>
            <person name="Idonuma A."/>
            <person name="Iijima M."/>
            <person name="Ikeda M."/>
            <person name="Ikeno M."/>
            <person name="Itoh S."/>
            <person name="Itoh T."/>
            <person name="Itoh Y."/>
            <person name="Itoh Y."/>
            <person name="Iwabuchi A."/>
            <person name="Kamiya K."/>
            <person name="Karasawa W."/>
            <person name="Katagiri S."/>
            <person name="Kikuta A."/>
            <person name="Kobayashi N."/>
            <person name="Kono I."/>
            <person name="Machita K."/>
            <person name="Maehara T."/>
            <person name="Mizuno H."/>
            <person name="Mizubayashi T."/>
            <person name="Mukai Y."/>
            <person name="Nagasaki H."/>
            <person name="Nakashima M."/>
            <person name="Nakama Y."/>
            <person name="Nakamichi Y."/>
            <person name="Nakamura M."/>
            <person name="Namiki N."/>
            <person name="Negishi M."/>
            <person name="Ohta I."/>
            <person name="Ono N."/>
            <person name="Saji S."/>
            <person name="Sakai K."/>
            <person name="Shibata M."/>
            <person name="Shimokawa T."/>
            <person name="Shomura A."/>
            <person name="Song J."/>
            <person name="Takazaki Y."/>
            <person name="Terasawa K."/>
            <person name="Tsuji K."/>
            <person name="Waki K."/>
            <person name="Yamagata H."/>
            <person name="Yamane H."/>
            <person name="Yoshiki S."/>
            <person name="Yoshihara R."/>
            <person name="Yukawa K."/>
            <person name="Zhong H."/>
            <person name="Iwama H."/>
            <person name="Endo T."/>
            <person name="Ito H."/>
            <person name="Hahn J.H."/>
            <person name="Kim H.I."/>
            <person name="Eun M.Y."/>
            <person name="Yano M."/>
            <person name="Jiang J."/>
            <person name="Gojobori T."/>
        </authorList>
    </citation>
    <scope>NUCLEOTIDE SEQUENCE</scope>
</reference>
<gene>
    <name evidence="2" type="ORF">B1080D07.1</name>
    <name evidence="3" type="ORF">B1111E11.46</name>
</gene>
<feature type="compositionally biased region" description="Basic and acidic residues" evidence="1">
    <location>
        <begin position="12"/>
        <end position="23"/>
    </location>
</feature>
<protein>
    <submittedName>
        <fullName evidence="3">Uncharacterized protein</fullName>
    </submittedName>
</protein>
<evidence type="ECO:0000256" key="1">
    <source>
        <dbReference type="SAM" id="MobiDB-lite"/>
    </source>
</evidence>